<sequence length="761" mass="81130">MVTMAMTALLACIMSVGLMERSVEGFAVPMSSLTRSVHRSAAVVGAGALRMASRTSDDFEILQEDSSYAAPPRRSRQSLMDDLDSILNESAGNTAGADMFAPMRRSSAPPRSGPGRGGGGGGGSDRFERRGPVDAGEKVMVDLSSKAPVDSKDVDDKTVEILRSKGIEFFTPVQSVTYEHILGGRDIVARSRTGTGKTIAFGLPVIQHLGRFADDADTRTNTRGRRPRFLVVCPTRELAKQVADELSQLARPHNLQVECFYGGSSYGPQESALRRGLDIVVGTPGRLIDHINKGNLDLSELKHAVLDEADEMLNMGFADDIEEIFSKVDIPACQVLLFSATVPDWVKRISAAYLKNPLSFIALLKTHNRPSCTYAVQVLHGDIGQNQREVTIGQFRKSQFQVLVATDVAARGIDISEIDLVVQYRPPTDPDTYVHRSGRTGRAGRSGVCVTLYADNERRDMQKIERAVGKGFKFERAPVPSPAQVMEVAGTVALKSLTAVSEEVVPFFSSAAKELIAESTASEGGLDTEKLLARCLAAIARKTELQQRSMLTGEPDMATVQLTAHRPLTAGDVMFAVDKLAREGVEDYCFQPVRRAARITASATVVAAAVAAATAVAAAATAAAAAAATAVTAVTGGAGAGGGGAVPPGDVVMGGADGGAAVVGVTGGLMPVRMLLHMPLSHVPHAQPLIEYQEHAVRNVELCRTRYNYNCHQSGANTMTCSATDVKNAERNKVFMCTKVCIEAVVSLKKRMDFTPQAAVQ</sequence>
<evidence type="ECO:0000256" key="2">
    <source>
        <dbReference type="ARBA" id="ARBA00022741"/>
    </source>
</evidence>
<evidence type="ECO:0000313" key="12">
    <source>
        <dbReference type="Proteomes" id="UP000664859"/>
    </source>
</evidence>
<dbReference type="OrthoDB" id="4255at2759"/>
<dbReference type="Gene3D" id="3.40.50.300">
    <property type="entry name" value="P-loop containing nucleotide triphosphate hydrolases"/>
    <property type="match status" value="2"/>
</dbReference>
<dbReference type="InterPro" id="IPR000629">
    <property type="entry name" value="RNA-helicase_DEAD-box_CS"/>
</dbReference>
<accession>A0A835ZP19</accession>
<feature type="signal peptide" evidence="8">
    <location>
        <begin position="1"/>
        <end position="25"/>
    </location>
</feature>
<dbReference type="InterPro" id="IPR027417">
    <property type="entry name" value="P-loop_NTPase"/>
</dbReference>
<evidence type="ECO:0000256" key="4">
    <source>
        <dbReference type="ARBA" id="ARBA00022806"/>
    </source>
</evidence>
<feature type="domain" description="Helicase C-terminal" evidence="10">
    <location>
        <begin position="320"/>
        <end position="487"/>
    </location>
</feature>
<dbReference type="InterPro" id="IPR011545">
    <property type="entry name" value="DEAD/DEAH_box_helicase_dom"/>
</dbReference>
<dbReference type="InterPro" id="IPR059027">
    <property type="entry name" value="DD_DDX21-DDX50"/>
</dbReference>
<dbReference type="Pfam" id="PF00270">
    <property type="entry name" value="DEAD"/>
    <property type="match status" value="1"/>
</dbReference>
<dbReference type="PROSITE" id="PS51194">
    <property type="entry name" value="HELICASE_CTER"/>
    <property type="match status" value="1"/>
</dbReference>
<dbReference type="GO" id="GO:0003724">
    <property type="term" value="F:RNA helicase activity"/>
    <property type="evidence" value="ECO:0007669"/>
    <property type="project" value="UniProtKB-EC"/>
</dbReference>
<dbReference type="InterPro" id="IPR001650">
    <property type="entry name" value="Helicase_C-like"/>
</dbReference>
<feature type="domain" description="Helicase ATP-binding" evidence="9">
    <location>
        <begin position="178"/>
        <end position="360"/>
    </location>
</feature>
<keyword evidence="4 6" id="KW-0347">Helicase</keyword>
<dbReference type="SMART" id="SM00490">
    <property type="entry name" value="HELICc"/>
    <property type="match status" value="1"/>
</dbReference>
<evidence type="ECO:0000256" key="3">
    <source>
        <dbReference type="ARBA" id="ARBA00022801"/>
    </source>
</evidence>
<evidence type="ECO:0000256" key="6">
    <source>
        <dbReference type="RuleBase" id="RU000492"/>
    </source>
</evidence>
<gene>
    <name evidence="11" type="ORF">JKP88DRAFT_266362</name>
</gene>
<dbReference type="Proteomes" id="UP000664859">
    <property type="component" value="Unassembled WGS sequence"/>
</dbReference>
<dbReference type="SUPFAM" id="SSF52540">
    <property type="entry name" value="P-loop containing nucleoside triphosphate hydrolases"/>
    <property type="match status" value="1"/>
</dbReference>
<keyword evidence="3 6" id="KW-0378">Hydrolase</keyword>
<dbReference type="Pfam" id="PF26142">
    <property type="entry name" value="DD_DDX21-DDX50"/>
    <property type="match status" value="1"/>
</dbReference>
<feature type="region of interest" description="Disordered" evidence="7">
    <location>
        <begin position="94"/>
        <end position="130"/>
    </location>
</feature>
<dbReference type="EC" id="3.6.4.13" evidence="1"/>
<dbReference type="GO" id="GO:0016787">
    <property type="term" value="F:hydrolase activity"/>
    <property type="evidence" value="ECO:0007669"/>
    <property type="project" value="UniProtKB-KW"/>
</dbReference>
<dbReference type="EMBL" id="JAFCMP010000011">
    <property type="protein sequence ID" value="KAG5192078.1"/>
    <property type="molecule type" value="Genomic_DNA"/>
</dbReference>
<protein>
    <recommendedName>
        <fullName evidence="1">RNA helicase</fullName>
        <ecNumber evidence="1">3.6.4.13</ecNumber>
    </recommendedName>
</protein>
<dbReference type="PANTHER" id="PTHR47963:SF8">
    <property type="entry name" value="ATP-DEPENDENT RNA HELICASE DEAD"/>
    <property type="match status" value="1"/>
</dbReference>
<dbReference type="CDD" id="cd00268">
    <property type="entry name" value="DEADc"/>
    <property type="match status" value="1"/>
</dbReference>
<dbReference type="Pfam" id="PF00271">
    <property type="entry name" value="Helicase_C"/>
    <property type="match status" value="1"/>
</dbReference>
<evidence type="ECO:0000256" key="1">
    <source>
        <dbReference type="ARBA" id="ARBA00012552"/>
    </source>
</evidence>
<dbReference type="CDD" id="cd18787">
    <property type="entry name" value="SF2_C_DEAD"/>
    <property type="match status" value="1"/>
</dbReference>
<keyword evidence="5 6" id="KW-0067">ATP-binding</keyword>
<evidence type="ECO:0000256" key="5">
    <source>
        <dbReference type="ARBA" id="ARBA00022840"/>
    </source>
</evidence>
<proteinExistence type="inferred from homology"/>
<keyword evidence="12" id="KW-1185">Reference proteome</keyword>
<feature type="compositionally biased region" description="Gly residues" evidence="7">
    <location>
        <begin position="114"/>
        <end position="124"/>
    </location>
</feature>
<dbReference type="InterPro" id="IPR050547">
    <property type="entry name" value="DEAD_box_RNA_helicases"/>
</dbReference>
<dbReference type="InterPro" id="IPR014001">
    <property type="entry name" value="Helicase_ATP-bd"/>
</dbReference>
<comment type="similarity">
    <text evidence="6">Belongs to the DEAD box helicase family.</text>
</comment>
<dbReference type="GO" id="GO:0005524">
    <property type="term" value="F:ATP binding"/>
    <property type="evidence" value="ECO:0007669"/>
    <property type="project" value="UniProtKB-KW"/>
</dbReference>
<dbReference type="SMART" id="SM00487">
    <property type="entry name" value="DEXDc"/>
    <property type="match status" value="1"/>
</dbReference>
<evidence type="ECO:0000259" key="9">
    <source>
        <dbReference type="PROSITE" id="PS51192"/>
    </source>
</evidence>
<feature type="chain" id="PRO_5032978944" description="RNA helicase" evidence="8">
    <location>
        <begin position="26"/>
        <end position="761"/>
    </location>
</feature>
<evidence type="ECO:0000259" key="10">
    <source>
        <dbReference type="PROSITE" id="PS51194"/>
    </source>
</evidence>
<dbReference type="AlphaFoldDB" id="A0A835ZP19"/>
<name>A0A835ZP19_9STRA</name>
<comment type="caution">
    <text evidence="11">The sequence shown here is derived from an EMBL/GenBank/DDBJ whole genome shotgun (WGS) entry which is preliminary data.</text>
</comment>
<dbReference type="PROSITE" id="PS00039">
    <property type="entry name" value="DEAD_ATP_HELICASE"/>
    <property type="match status" value="1"/>
</dbReference>
<dbReference type="InterPro" id="IPR044742">
    <property type="entry name" value="DEAD/DEAH_RhlB"/>
</dbReference>
<evidence type="ECO:0000313" key="11">
    <source>
        <dbReference type="EMBL" id="KAG5192078.1"/>
    </source>
</evidence>
<reference evidence="11" key="1">
    <citation type="submission" date="2021-02" db="EMBL/GenBank/DDBJ databases">
        <title>First Annotated Genome of the Yellow-green Alga Tribonema minus.</title>
        <authorList>
            <person name="Mahan K.M."/>
        </authorList>
    </citation>
    <scope>NUCLEOTIDE SEQUENCE</scope>
    <source>
        <strain evidence="11">UTEX B ZZ1240</strain>
    </source>
</reference>
<keyword evidence="8" id="KW-0732">Signal</keyword>
<evidence type="ECO:0000256" key="8">
    <source>
        <dbReference type="SAM" id="SignalP"/>
    </source>
</evidence>
<dbReference type="PANTHER" id="PTHR47963">
    <property type="entry name" value="DEAD-BOX ATP-DEPENDENT RNA HELICASE 47, MITOCHONDRIAL"/>
    <property type="match status" value="1"/>
</dbReference>
<dbReference type="PROSITE" id="PS51192">
    <property type="entry name" value="HELICASE_ATP_BIND_1"/>
    <property type="match status" value="1"/>
</dbReference>
<dbReference type="GO" id="GO:0003723">
    <property type="term" value="F:RNA binding"/>
    <property type="evidence" value="ECO:0007669"/>
    <property type="project" value="TreeGrafter"/>
</dbReference>
<evidence type="ECO:0000256" key="7">
    <source>
        <dbReference type="SAM" id="MobiDB-lite"/>
    </source>
</evidence>
<organism evidence="11 12">
    <name type="scientific">Tribonema minus</name>
    <dbReference type="NCBI Taxonomy" id="303371"/>
    <lineage>
        <taxon>Eukaryota</taxon>
        <taxon>Sar</taxon>
        <taxon>Stramenopiles</taxon>
        <taxon>Ochrophyta</taxon>
        <taxon>PX clade</taxon>
        <taxon>Xanthophyceae</taxon>
        <taxon>Tribonematales</taxon>
        <taxon>Tribonemataceae</taxon>
        <taxon>Tribonema</taxon>
    </lineage>
</organism>
<keyword evidence="2 6" id="KW-0547">Nucleotide-binding</keyword>